<dbReference type="AlphaFoldDB" id="A0A9Q1JK16"/>
<protein>
    <recommendedName>
        <fullName evidence="8">Glucan endo-1,3-beta-D-glucosidase</fullName>
    </recommendedName>
</protein>
<dbReference type="InterPro" id="IPR000490">
    <property type="entry name" value="Glyco_hydro_17"/>
</dbReference>
<feature type="signal peptide" evidence="5">
    <location>
        <begin position="1"/>
        <end position="30"/>
    </location>
</feature>
<dbReference type="SUPFAM" id="SSF51445">
    <property type="entry name" value="(Trans)glycosidases"/>
    <property type="match status" value="1"/>
</dbReference>
<evidence type="ECO:0008006" key="8">
    <source>
        <dbReference type="Google" id="ProtNLM"/>
    </source>
</evidence>
<dbReference type="Gene3D" id="3.20.20.80">
    <property type="entry name" value="Glycosidases"/>
    <property type="match status" value="1"/>
</dbReference>
<evidence type="ECO:0000313" key="7">
    <source>
        <dbReference type="Proteomes" id="UP001153076"/>
    </source>
</evidence>
<keyword evidence="5" id="KW-0732">Signal</keyword>
<keyword evidence="7" id="KW-1185">Reference proteome</keyword>
<comment type="caution">
    <text evidence="6">The sequence shown here is derived from an EMBL/GenBank/DDBJ whole genome shotgun (WGS) entry which is preliminary data.</text>
</comment>
<dbReference type="InterPro" id="IPR017853">
    <property type="entry name" value="GH"/>
</dbReference>
<dbReference type="OrthoDB" id="941679at2759"/>
<dbReference type="GO" id="GO:0004553">
    <property type="term" value="F:hydrolase activity, hydrolyzing O-glycosyl compounds"/>
    <property type="evidence" value="ECO:0007669"/>
    <property type="project" value="InterPro"/>
</dbReference>
<evidence type="ECO:0000256" key="2">
    <source>
        <dbReference type="ARBA" id="ARBA00022801"/>
    </source>
</evidence>
<evidence type="ECO:0000256" key="3">
    <source>
        <dbReference type="ARBA" id="ARBA00023295"/>
    </source>
</evidence>
<dbReference type="EMBL" id="JAKOGI010001367">
    <property type="protein sequence ID" value="KAJ8425989.1"/>
    <property type="molecule type" value="Genomic_DNA"/>
</dbReference>
<organism evidence="6 7">
    <name type="scientific">Carnegiea gigantea</name>
    <dbReference type="NCBI Taxonomy" id="171969"/>
    <lineage>
        <taxon>Eukaryota</taxon>
        <taxon>Viridiplantae</taxon>
        <taxon>Streptophyta</taxon>
        <taxon>Embryophyta</taxon>
        <taxon>Tracheophyta</taxon>
        <taxon>Spermatophyta</taxon>
        <taxon>Magnoliopsida</taxon>
        <taxon>eudicotyledons</taxon>
        <taxon>Gunneridae</taxon>
        <taxon>Pentapetalae</taxon>
        <taxon>Caryophyllales</taxon>
        <taxon>Cactineae</taxon>
        <taxon>Cactaceae</taxon>
        <taxon>Cactoideae</taxon>
        <taxon>Echinocereeae</taxon>
        <taxon>Carnegiea</taxon>
    </lineage>
</organism>
<evidence type="ECO:0000256" key="5">
    <source>
        <dbReference type="SAM" id="SignalP"/>
    </source>
</evidence>
<evidence type="ECO:0000256" key="4">
    <source>
        <dbReference type="RuleBase" id="RU004335"/>
    </source>
</evidence>
<reference evidence="6" key="1">
    <citation type="submission" date="2022-04" db="EMBL/GenBank/DDBJ databases">
        <title>Carnegiea gigantea Genome sequencing and assembly v2.</title>
        <authorList>
            <person name="Copetti D."/>
            <person name="Sanderson M.J."/>
            <person name="Burquez A."/>
            <person name="Wojciechowski M.F."/>
        </authorList>
    </citation>
    <scope>NUCLEOTIDE SEQUENCE</scope>
    <source>
        <strain evidence="6">SGP5-SGP5p</strain>
        <tissue evidence="6">Aerial part</tissue>
    </source>
</reference>
<dbReference type="Proteomes" id="UP001153076">
    <property type="component" value="Unassembled WGS sequence"/>
</dbReference>
<gene>
    <name evidence="6" type="ORF">Cgig2_007803</name>
</gene>
<keyword evidence="2" id="KW-0378">Hydrolase</keyword>
<keyword evidence="3" id="KW-0326">Glycosidase</keyword>
<proteinExistence type="inferred from homology"/>
<feature type="chain" id="PRO_5040267756" description="Glucan endo-1,3-beta-D-glucosidase" evidence="5">
    <location>
        <begin position="31"/>
        <end position="287"/>
    </location>
</feature>
<sequence>MAAETLTIHAAATTLLFLALFLSSLQPIGSSCKAATQFVQWYVVPYASSIKYIVVGNEVSMDSSQAPLVAPAMQNVLNALNSANLGGQINVTTAISTSLLINSYPPSNSRFKNMGFMGPVANFLYRNGSPLFLNVFTYFAHADPKNNGNIPLNYALFTSPSPAFTDPNNGLQYYNLFDALVDATYAALSKATTPMFTTLSTSSRHPSTRILASESGWPSNGTLGGMSTYHTNANGGATLSNAETYYTNLIDHVKQGTPLKPGPIETYLFESFDENKKPGDTVELNFN</sequence>
<evidence type="ECO:0000256" key="1">
    <source>
        <dbReference type="ARBA" id="ARBA00008773"/>
    </source>
</evidence>
<dbReference type="GO" id="GO:0005975">
    <property type="term" value="P:carbohydrate metabolic process"/>
    <property type="evidence" value="ECO:0007669"/>
    <property type="project" value="InterPro"/>
</dbReference>
<comment type="similarity">
    <text evidence="1 4">Belongs to the glycosyl hydrolase 17 family.</text>
</comment>
<dbReference type="InterPro" id="IPR044965">
    <property type="entry name" value="Glyco_hydro_17_plant"/>
</dbReference>
<accession>A0A9Q1JK16</accession>
<name>A0A9Q1JK16_9CARY</name>
<dbReference type="Pfam" id="PF00332">
    <property type="entry name" value="Glyco_hydro_17"/>
    <property type="match status" value="1"/>
</dbReference>
<dbReference type="PANTHER" id="PTHR32227">
    <property type="entry name" value="GLUCAN ENDO-1,3-BETA-GLUCOSIDASE BG1-RELATED-RELATED"/>
    <property type="match status" value="1"/>
</dbReference>
<evidence type="ECO:0000313" key="6">
    <source>
        <dbReference type="EMBL" id="KAJ8425989.1"/>
    </source>
</evidence>